<feature type="domain" description="Glycosyl transferase CAP10" evidence="3">
    <location>
        <begin position="94"/>
        <end position="124"/>
    </location>
</feature>
<evidence type="ECO:0000313" key="4">
    <source>
        <dbReference type="EMBL" id="KAF9593531.1"/>
    </source>
</evidence>
<dbReference type="EMBL" id="JADFTS010000008">
    <property type="protein sequence ID" value="KAF9593531.1"/>
    <property type="molecule type" value="Genomic_DNA"/>
</dbReference>
<evidence type="ECO:0000256" key="2">
    <source>
        <dbReference type="ARBA" id="ARBA00022679"/>
    </source>
</evidence>
<proteinExistence type="inferred from homology"/>
<dbReference type="InterPro" id="IPR006598">
    <property type="entry name" value="CAP10"/>
</dbReference>
<dbReference type="GO" id="GO:0016740">
    <property type="term" value="F:transferase activity"/>
    <property type="evidence" value="ECO:0007669"/>
    <property type="project" value="UniProtKB-KW"/>
</dbReference>
<dbReference type="Proteomes" id="UP000631114">
    <property type="component" value="Unassembled WGS sequence"/>
</dbReference>
<dbReference type="PANTHER" id="PTHR12203:SF35">
    <property type="entry name" value="PROTEIN O-GLUCOSYLTRANSFERASE 1"/>
    <property type="match status" value="1"/>
</dbReference>
<feature type="domain" description="Glycosyl transferase CAP10" evidence="3">
    <location>
        <begin position="129"/>
        <end position="192"/>
    </location>
</feature>
<name>A0A835LN96_9MAGN</name>
<dbReference type="OrthoDB" id="202415at2759"/>
<keyword evidence="2" id="KW-0808">Transferase</keyword>
<reference evidence="4 5" key="1">
    <citation type="submission" date="2020-10" db="EMBL/GenBank/DDBJ databases">
        <title>The Coptis chinensis genome and diversification of protoberbering-type alkaloids.</title>
        <authorList>
            <person name="Wang B."/>
            <person name="Shu S."/>
            <person name="Song C."/>
            <person name="Liu Y."/>
        </authorList>
    </citation>
    <scope>NUCLEOTIDE SEQUENCE [LARGE SCALE GENOMIC DNA]</scope>
    <source>
        <strain evidence="4">HL-2020</strain>
        <tissue evidence="4">Leaf</tissue>
    </source>
</reference>
<evidence type="ECO:0000259" key="3">
    <source>
        <dbReference type="Pfam" id="PF05686"/>
    </source>
</evidence>
<accession>A0A835LN96</accession>
<gene>
    <name evidence="4" type="ORF">IFM89_024024</name>
</gene>
<protein>
    <recommendedName>
        <fullName evidence="3">Glycosyl transferase CAP10 domain-containing protein</fullName>
    </recommendedName>
</protein>
<comment type="similarity">
    <text evidence="1">Belongs to the glycosyltransferase 90 family.</text>
</comment>
<keyword evidence="5" id="KW-1185">Reference proteome</keyword>
<comment type="caution">
    <text evidence="4">The sequence shown here is derived from an EMBL/GenBank/DDBJ whole genome shotgun (WGS) entry which is preliminary data.</text>
</comment>
<sequence>MGEAFHWRNRTHSFEILNVFEKAISRKLSFIWFHCTKNRKAFPLKVLTFGLFLEPSAKVPLIEVKSCSQGEDIGAPIVGFVAQTCYLRYHFGLYIYTLLRRYPGMVPDVDLMFDCMDKPVVNRLSMGVEPETNLEHWDEEFGSIKQGSHATNWMKKWSHAYWKGNADVSSPVRTELLRCNHSMQWGSQIMRQVEFYLHP</sequence>
<dbReference type="AlphaFoldDB" id="A0A835LN96"/>
<dbReference type="Pfam" id="PF05686">
    <property type="entry name" value="Glyco_transf_90"/>
    <property type="match status" value="2"/>
</dbReference>
<evidence type="ECO:0000256" key="1">
    <source>
        <dbReference type="ARBA" id="ARBA00010118"/>
    </source>
</evidence>
<dbReference type="InterPro" id="IPR051091">
    <property type="entry name" value="O-Glucosyltr/Glycosyltrsf_90"/>
</dbReference>
<evidence type="ECO:0000313" key="5">
    <source>
        <dbReference type="Proteomes" id="UP000631114"/>
    </source>
</evidence>
<organism evidence="4 5">
    <name type="scientific">Coptis chinensis</name>
    <dbReference type="NCBI Taxonomy" id="261450"/>
    <lineage>
        <taxon>Eukaryota</taxon>
        <taxon>Viridiplantae</taxon>
        <taxon>Streptophyta</taxon>
        <taxon>Embryophyta</taxon>
        <taxon>Tracheophyta</taxon>
        <taxon>Spermatophyta</taxon>
        <taxon>Magnoliopsida</taxon>
        <taxon>Ranunculales</taxon>
        <taxon>Ranunculaceae</taxon>
        <taxon>Coptidoideae</taxon>
        <taxon>Coptis</taxon>
    </lineage>
</organism>
<dbReference type="PANTHER" id="PTHR12203">
    <property type="entry name" value="KDEL LYS-ASP-GLU-LEU CONTAINING - RELATED"/>
    <property type="match status" value="1"/>
</dbReference>